<organism evidence="2">
    <name type="scientific">Arabidopsis thaliana</name>
    <name type="common">Mouse-ear cress</name>
    <dbReference type="NCBI Taxonomy" id="3702"/>
    <lineage>
        <taxon>Eukaryota</taxon>
        <taxon>Viridiplantae</taxon>
        <taxon>Streptophyta</taxon>
        <taxon>Embryophyta</taxon>
        <taxon>Tracheophyta</taxon>
        <taxon>Spermatophyta</taxon>
        <taxon>Magnoliopsida</taxon>
        <taxon>eudicotyledons</taxon>
        <taxon>Gunneridae</taxon>
        <taxon>Pentapetalae</taxon>
        <taxon>rosids</taxon>
        <taxon>malvids</taxon>
        <taxon>Brassicales</taxon>
        <taxon>Brassicaceae</taxon>
        <taxon>Camelineae</taxon>
        <taxon>Arabidopsis</taxon>
    </lineage>
</organism>
<evidence type="ECO:0000259" key="1">
    <source>
        <dbReference type="Pfam" id="PF02721"/>
    </source>
</evidence>
<dbReference type="PANTHER" id="PTHR47165:SF4">
    <property type="entry name" value="OS03G0429900 PROTEIN"/>
    <property type="match status" value="1"/>
</dbReference>
<dbReference type="SUPFAM" id="SSF50249">
    <property type="entry name" value="Nucleic acid-binding proteins"/>
    <property type="match status" value="2"/>
</dbReference>
<dbReference type="Pfam" id="PF02721">
    <property type="entry name" value="DUF223"/>
    <property type="match status" value="1"/>
</dbReference>
<proteinExistence type="predicted"/>
<dbReference type="PIR" id="C84479">
    <property type="entry name" value="C84479"/>
</dbReference>
<dbReference type="AlphaFoldDB" id="Q9ZU58"/>
<dbReference type="Gene3D" id="2.40.50.140">
    <property type="entry name" value="Nucleic acid-binding proteins"/>
    <property type="match status" value="2"/>
</dbReference>
<reference evidence="2" key="2">
    <citation type="submission" date="2000-03" db="EMBL/GenBank/DDBJ databases">
        <authorList>
            <person name="Lin X."/>
            <person name="Kaul S."/>
            <person name="Shea T.P."/>
            <person name="Fujii C.Y."/>
            <person name="Shen M."/>
            <person name="VanAken S.E."/>
            <person name="Barnstead M.E."/>
            <person name="Mason T.M."/>
            <person name="Bowman C.L."/>
            <person name="Ronning C.M."/>
            <person name="Benito M.-I."/>
            <person name="Carrera A.J."/>
            <person name="Creasy T.H."/>
            <person name="Buell C.R."/>
            <person name="Town C.D."/>
            <person name="Nierman W.C."/>
            <person name="Fraser C.M."/>
            <person name="Venter J.C."/>
        </authorList>
    </citation>
    <scope>NUCLEOTIDE SEQUENCE</scope>
</reference>
<sequence length="253" mass="29111">MDAEYHSIFELFPMITGWSIRAFVVRVFKKCVGINEFDLGLILADNRGMRSRIEATINRRIASFYSDCIRENEWIIINTFSVRLHDEGIHTTSHDYRICFMDQTIVTKVLGLAAIPYYDFIPFDYIVEKTVSTGVLVDVIGALLEVGNLTEDYRGLKLPFKIMDQYKEVLQCEAHNDQALEFQRFFQRLNGPQNVIALVSWRLSGIYKLKTLSNDPISKVIANPDISEVEEIRVSVILLVYLLSLLFLITTDL</sequence>
<evidence type="ECO:0000313" key="2">
    <source>
        <dbReference type="EMBL" id="AAD14509.1"/>
    </source>
</evidence>
<feature type="domain" description="Replication protein A 70 kDa DNA-binding subunit B/D first OB fold" evidence="1">
    <location>
        <begin position="5"/>
        <end position="108"/>
    </location>
</feature>
<accession>Q9ZU58</accession>
<dbReference type="EMBL" id="AC006161">
    <property type="protein sequence ID" value="AAD14509.1"/>
    <property type="molecule type" value="Genomic_DNA"/>
</dbReference>
<dbReference type="CDD" id="cd04481">
    <property type="entry name" value="RPA1_DBD_B_like"/>
    <property type="match status" value="1"/>
</dbReference>
<dbReference type="CDD" id="cd04480">
    <property type="entry name" value="RPA1_DBD_A_like"/>
    <property type="match status" value="1"/>
</dbReference>
<reference key="1">
    <citation type="journal article" date="1999" name="Nature">
        <title>Sequence and analysis of chromosome 2 of the plant Arabidopsis thaliana.</title>
        <authorList>
            <person name="Lin X."/>
            <person name="Kaul S."/>
            <person name="Rounsley S."/>
            <person name="Shea T.P."/>
            <person name="Benito M.I."/>
            <person name="Town C.D."/>
            <person name="Fujii C.Y."/>
            <person name="Mason T."/>
            <person name="Bowman C.L."/>
            <person name="Barnstead M."/>
            <person name="Feldblyum T.V."/>
            <person name="Buell C.R."/>
            <person name="Ketchum K.A."/>
            <person name="Lee J."/>
            <person name="Ronning C.M."/>
            <person name="Koo H.L."/>
            <person name="Moffat K.S."/>
            <person name="Cronin L.A."/>
            <person name="Shen M."/>
            <person name="Pai G."/>
            <person name="Van Aken S."/>
            <person name="Umayam L."/>
            <person name="Tallon L.J."/>
            <person name="Gill J.E."/>
            <person name="Adams M.D."/>
            <person name="Carrera A.J."/>
            <person name="Creasy T.H."/>
            <person name="Goodman H.M."/>
            <person name="Somerville C.R."/>
            <person name="Copenhaver G.P."/>
            <person name="Preuss D."/>
            <person name="Nierman W.C."/>
            <person name="White O."/>
            <person name="Eisen J.A."/>
            <person name="Salzberg S.L."/>
            <person name="Fraser C.M."/>
            <person name="Venter J.C."/>
        </authorList>
    </citation>
    <scope>NUCLEOTIDE SEQUENCE [LARGE SCALE GENOMIC DNA]</scope>
    <source>
        <strain>cv. Columbia</strain>
    </source>
</reference>
<name>Q9ZU58_ARATH</name>
<dbReference type="InterPro" id="IPR012340">
    <property type="entry name" value="NA-bd_OB-fold"/>
</dbReference>
<dbReference type="PANTHER" id="PTHR47165">
    <property type="entry name" value="OS03G0429900 PROTEIN"/>
    <property type="match status" value="1"/>
</dbReference>
<reference evidence="2" key="3">
    <citation type="submission" date="2002-02" db="EMBL/GenBank/DDBJ databases">
        <authorList>
            <person name="Town C.D."/>
            <person name="Kaul S."/>
        </authorList>
    </citation>
    <scope>NUCLEOTIDE SEQUENCE</scope>
</reference>
<dbReference type="InterPro" id="IPR003871">
    <property type="entry name" value="RFA1B/D_OB_1st"/>
</dbReference>
<protein>
    <submittedName>
        <fullName evidence="2">Putative replication protein A1</fullName>
    </submittedName>
</protein>